<keyword evidence="4" id="KW-0378">Hydrolase</keyword>
<accession>A0A410JPQ1</accession>
<dbReference type="Pfam" id="PF02272">
    <property type="entry name" value="DHHA1"/>
    <property type="match status" value="1"/>
</dbReference>
<dbReference type="OrthoDB" id="9809852at2"/>
<dbReference type="InterPro" id="IPR001667">
    <property type="entry name" value="DDH_dom"/>
</dbReference>
<dbReference type="Proteomes" id="UP000287701">
    <property type="component" value="Chromosome"/>
</dbReference>
<evidence type="ECO:0000256" key="5">
    <source>
        <dbReference type="ARBA" id="ARBA00022839"/>
    </source>
</evidence>
<dbReference type="Gene3D" id="3.10.310.30">
    <property type="match status" value="1"/>
</dbReference>
<dbReference type="Pfam" id="PF17768">
    <property type="entry name" value="RecJ_OB"/>
    <property type="match status" value="1"/>
</dbReference>
<sequence length="566" mass="63937">MSSRWLLKPKPLAENVKALQDSLKISESLAYILVQRGISTYDEAKDFFRPQLSHLHDPFLMKDMDRAVERILSALNNQEKIMVYGDYDVDGTTSVALMYTFLKKQTDHITYYIPDRYKEGYGVSREGIDYAADNDIQLIISLDCGIKANEMVAYAKEKGIDFIICDHHFPGDKLPDAVAVLDPKREDCQYPYDGLSGCGVGFKLIQALAKPLKISDKELFSYLDLVAVSIAADIVPITGENRILAHFGLKVLNTSPRLGLKMLIPKESVGLVNVSKIVFAIAPKINAAGRIKQATDAVKLLITENEITARRYVSEINNLNKERKELDSLITDEALSQLAEEDETKFTTVVYDPHWHKGVIGIVASRLTEVYYRPTAVFTQGDNGMLVASVRSVKGFDVYEALVECGDLLERFGGHMSAAGLTMKEVNFPNFKRRFEQIVSRTINKAQQTPTIEIDTELSFKEITPKFARILKQMEPFGPENLMPHFLTKGVRSAGDERYMGRGNEHIKLTVYHPEVRKHFTAIGFGMGHHLKRMKTESFDMVYVIEENVWQGKAHLQIRIKDVRFG</sequence>
<keyword evidence="3" id="KW-0540">Nuclease</keyword>
<dbReference type="GO" id="GO:0006310">
    <property type="term" value="P:DNA recombination"/>
    <property type="evidence" value="ECO:0007669"/>
    <property type="project" value="InterPro"/>
</dbReference>
<protein>
    <recommendedName>
        <fullName evidence="2">Single-stranded-DNA-specific exonuclease RecJ</fullName>
    </recommendedName>
</protein>
<dbReference type="InterPro" id="IPR004610">
    <property type="entry name" value="RecJ"/>
</dbReference>
<evidence type="ECO:0000259" key="6">
    <source>
        <dbReference type="Pfam" id="PF01368"/>
    </source>
</evidence>
<evidence type="ECO:0000313" key="10">
    <source>
        <dbReference type="Proteomes" id="UP000287701"/>
    </source>
</evidence>
<dbReference type="PANTHER" id="PTHR30255:SF2">
    <property type="entry name" value="SINGLE-STRANDED-DNA-SPECIFIC EXONUCLEASE RECJ"/>
    <property type="match status" value="1"/>
</dbReference>
<name>A0A410JPQ1_ORNRH</name>
<keyword evidence="5 9" id="KW-0269">Exonuclease</keyword>
<dbReference type="GO" id="GO:0008409">
    <property type="term" value="F:5'-3' exonuclease activity"/>
    <property type="evidence" value="ECO:0007669"/>
    <property type="project" value="InterPro"/>
</dbReference>
<proteinExistence type="inferred from homology"/>
<dbReference type="InterPro" id="IPR051673">
    <property type="entry name" value="SSDNA_exonuclease_RecJ"/>
</dbReference>
<dbReference type="PANTHER" id="PTHR30255">
    <property type="entry name" value="SINGLE-STRANDED-DNA-SPECIFIC EXONUCLEASE RECJ"/>
    <property type="match status" value="1"/>
</dbReference>
<reference evidence="9 10" key="1">
    <citation type="submission" date="2019-01" db="EMBL/GenBank/DDBJ databases">
        <title>Whole Genome of Ornithobacterium rhinotracheale FARPER-174b.</title>
        <authorList>
            <person name="Tataje-Lavanda L.A."/>
            <person name="Montalvan A."/>
            <person name="Montesinos R."/>
            <person name="Zimic M."/>
            <person name="Fernandez-Sanchez M."/>
            <person name="Fernandez-Diaz M."/>
        </authorList>
    </citation>
    <scope>NUCLEOTIDE SEQUENCE [LARGE SCALE GENOMIC DNA]</scope>
    <source>
        <strain evidence="9 10">FARPER-174b</strain>
    </source>
</reference>
<feature type="domain" description="DHHA1" evidence="7">
    <location>
        <begin position="349"/>
        <end position="440"/>
    </location>
</feature>
<comment type="similarity">
    <text evidence="1">Belongs to the RecJ family.</text>
</comment>
<dbReference type="GO" id="GO:0006281">
    <property type="term" value="P:DNA repair"/>
    <property type="evidence" value="ECO:0007669"/>
    <property type="project" value="InterPro"/>
</dbReference>
<dbReference type="InterPro" id="IPR038763">
    <property type="entry name" value="DHH_sf"/>
</dbReference>
<dbReference type="RefSeq" id="WP_128500539.1">
    <property type="nucleotide sequence ID" value="NZ_CP035107.1"/>
</dbReference>
<dbReference type="SUPFAM" id="SSF64182">
    <property type="entry name" value="DHH phosphoesterases"/>
    <property type="match status" value="1"/>
</dbReference>
<evidence type="ECO:0000256" key="3">
    <source>
        <dbReference type="ARBA" id="ARBA00022722"/>
    </source>
</evidence>
<dbReference type="Gene3D" id="3.90.1640.30">
    <property type="match status" value="1"/>
</dbReference>
<dbReference type="InterPro" id="IPR041122">
    <property type="entry name" value="RecJ_OB"/>
</dbReference>
<dbReference type="Pfam" id="PF01368">
    <property type="entry name" value="DHH"/>
    <property type="match status" value="1"/>
</dbReference>
<dbReference type="EMBL" id="CP035107">
    <property type="protein sequence ID" value="QAR30028.1"/>
    <property type="molecule type" value="Genomic_DNA"/>
</dbReference>
<gene>
    <name evidence="9" type="primary">recJ</name>
    <name evidence="9" type="ORF">EQP59_00970</name>
</gene>
<dbReference type="AlphaFoldDB" id="A0A410JPQ1"/>
<evidence type="ECO:0000259" key="8">
    <source>
        <dbReference type="Pfam" id="PF17768"/>
    </source>
</evidence>
<evidence type="ECO:0000259" key="7">
    <source>
        <dbReference type="Pfam" id="PF02272"/>
    </source>
</evidence>
<evidence type="ECO:0000256" key="1">
    <source>
        <dbReference type="ARBA" id="ARBA00005915"/>
    </source>
</evidence>
<dbReference type="NCBIfam" id="TIGR00644">
    <property type="entry name" value="recJ"/>
    <property type="match status" value="1"/>
</dbReference>
<feature type="domain" description="DDH" evidence="6">
    <location>
        <begin position="80"/>
        <end position="229"/>
    </location>
</feature>
<dbReference type="InterPro" id="IPR003156">
    <property type="entry name" value="DHHA1_dom"/>
</dbReference>
<evidence type="ECO:0000256" key="4">
    <source>
        <dbReference type="ARBA" id="ARBA00022801"/>
    </source>
</evidence>
<dbReference type="GO" id="GO:0003676">
    <property type="term" value="F:nucleic acid binding"/>
    <property type="evidence" value="ECO:0007669"/>
    <property type="project" value="InterPro"/>
</dbReference>
<evidence type="ECO:0000313" key="9">
    <source>
        <dbReference type="EMBL" id="QAR30028.1"/>
    </source>
</evidence>
<organism evidence="9 10">
    <name type="scientific">Ornithobacterium rhinotracheale</name>
    <dbReference type="NCBI Taxonomy" id="28251"/>
    <lineage>
        <taxon>Bacteria</taxon>
        <taxon>Pseudomonadati</taxon>
        <taxon>Bacteroidota</taxon>
        <taxon>Flavobacteriia</taxon>
        <taxon>Flavobacteriales</taxon>
        <taxon>Weeksellaceae</taxon>
        <taxon>Ornithobacterium</taxon>
    </lineage>
</organism>
<feature type="domain" description="RecJ OB" evidence="8">
    <location>
        <begin position="454"/>
        <end position="562"/>
    </location>
</feature>
<evidence type="ECO:0000256" key="2">
    <source>
        <dbReference type="ARBA" id="ARBA00019841"/>
    </source>
</evidence>